<evidence type="ECO:0000256" key="1">
    <source>
        <dbReference type="ARBA" id="ARBA00001966"/>
    </source>
</evidence>
<dbReference type="GO" id="GO:0070475">
    <property type="term" value="P:rRNA base methylation"/>
    <property type="evidence" value="ECO:0007669"/>
    <property type="project" value="TreeGrafter"/>
</dbReference>
<dbReference type="GO" id="GO:0046872">
    <property type="term" value="F:metal ion binding"/>
    <property type="evidence" value="ECO:0007669"/>
    <property type="project" value="UniProtKB-KW"/>
</dbReference>
<evidence type="ECO:0000256" key="11">
    <source>
        <dbReference type="ARBA" id="ARBA00023014"/>
    </source>
</evidence>
<evidence type="ECO:0000256" key="2">
    <source>
        <dbReference type="ARBA" id="ARBA00004496"/>
    </source>
</evidence>
<dbReference type="PROSITE" id="PS51918">
    <property type="entry name" value="RADICAL_SAM"/>
    <property type="match status" value="1"/>
</dbReference>
<dbReference type="InterPro" id="IPR007197">
    <property type="entry name" value="rSAM"/>
</dbReference>
<comment type="similarity">
    <text evidence="3">Belongs to the radical SAM superfamily. RlmN family.</text>
</comment>
<feature type="domain" description="Radical SAM core" evidence="13">
    <location>
        <begin position="109"/>
        <end position="344"/>
    </location>
</feature>
<comment type="cofactor">
    <cofactor evidence="1">
        <name>[4Fe-4S] cluster</name>
        <dbReference type="ChEBI" id="CHEBI:49883"/>
    </cofactor>
</comment>
<dbReference type="AlphaFoldDB" id="A0AA48GK30"/>
<dbReference type="PIRSF" id="PIRSF006004">
    <property type="entry name" value="CHP00048"/>
    <property type="match status" value="1"/>
</dbReference>
<dbReference type="PANTHER" id="PTHR30544">
    <property type="entry name" value="23S RRNA METHYLTRANSFERASE"/>
    <property type="match status" value="1"/>
</dbReference>
<keyword evidence="6 14" id="KW-0489">Methyltransferase</keyword>
<keyword evidence="15" id="KW-1185">Reference proteome</keyword>
<keyword evidence="7" id="KW-0808">Transferase</keyword>
<evidence type="ECO:0000256" key="9">
    <source>
        <dbReference type="ARBA" id="ARBA00022723"/>
    </source>
</evidence>
<dbReference type="InterPro" id="IPR058240">
    <property type="entry name" value="rSAM_sf"/>
</dbReference>
<dbReference type="Gene3D" id="3.20.20.70">
    <property type="entry name" value="Aldolase class I"/>
    <property type="match status" value="1"/>
</dbReference>
<dbReference type="SFLD" id="SFLDF00275">
    <property type="entry name" value="adenosine_C2_methyltransferase"/>
    <property type="match status" value="1"/>
</dbReference>
<dbReference type="EMBL" id="AP027080">
    <property type="protein sequence ID" value="BDU70870.1"/>
    <property type="molecule type" value="Genomic_DNA"/>
</dbReference>
<evidence type="ECO:0000256" key="10">
    <source>
        <dbReference type="ARBA" id="ARBA00023004"/>
    </source>
</evidence>
<dbReference type="InterPro" id="IPR006638">
    <property type="entry name" value="Elp3/MiaA/NifB-like_rSAM"/>
</dbReference>
<evidence type="ECO:0000313" key="14">
    <source>
        <dbReference type="EMBL" id="BDU70870.1"/>
    </source>
</evidence>
<keyword evidence="8" id="KW-0949">S-adenosyl-L-methionine</keyword>
<reference evidence="15" key="1">
    <citation type="journal article" date="2023" name="Int. J. Syst. Evol. Microbiol.">
        <title>Mesoterricola silvestris gen. nov., sp. nov., Mesoterricola sediminis sp. nov., Geothrix oryzae sp. nov., Geothrix edaphica sp. nov., Geothrix rubra sp. nov., and Geothrix limicola sp. nov., six novel members of Acidobacteriota isolated from soils.</title>
        <authorList>
            <person name="Itoh H."/>
            <person name="Sugisawa Y."/>
            <person name="Mise K."/>
            <person name="Xu Z."/>
            <person name="Kuniyasu M."/>
            <person name="Ushijima N."/>
            <person name="Kawano K."/>
            <person name="Kobayashi E."/>
            <person name="Shiratori Y."/>
            <person name="Masuda Y."/>
            <person name="Senoo K."/>
        </authorList>
    </citation>
    <scope>NUCLEOTIDE SEQUENCE [LARGE SCALE GENOMIC DNA]</scope>
    <source>
        <strain evidence="15">W79</strain>
    </source>
</reference>
<evidence type="ECO:0000256" key="12">
    <source>
        <dbReference type="ARBA" id="ARBA00023157"/>
    </source>
</evidence>
<sequence length="354" mass="39225">MTGTAANPWDAPAPEAAGLPSVFGLLPEELEAAPGRAEHVFNRLHRPWTYRPEGLFLNREAREWIAASYDVSLPEIIERHPSEDGATKVVLRLRDGERIEAVHMPRDVRNPRVTLCISSQVGCAMGCTFCATGAMGIRRNLSAGEIVGQVLSLIRTLGPAQPHAITLVFMGMGEPLHNLDNVHRAIRILNHPWGLNISTRRITVSTSGLVPAIERLSRLRPRPWLALSLNATTDEARSRVMPVNRVWGLGRLREALGAWGLAPGEKFLLEYVLLAGENDTVEDADRLADWLGELRHGHNINLIRMNEHAASAFKQPEEDRLQAFLDRLKARGCFVTVRKSRGRDVQGACGQLLK</sequence>
<evidence type="ECO:0000256" key="4">
    <source>
        <dbReference type="ARBA" id="ARBA00022485"/>
    </source>
</evidence>
<dbReference type="GO" id="GO:0051539">
    <property type="term" value="F:4 iron, 4 sulfur cluster binding"/>
    <property type="evidence" value="ECO:0007669"/>
    <property type="project" value="UniProtKB-KW"/>
</dbReference>
<keyword evidence="4" id="KW-0004">4Fe-4S</keyword>
<dbReference type="Proteomes" id="UP001238179">
    <property type="component" value="Chromosome"/>
</dbReference>
<dbReference type="InterPro" id="IPR040072">
    <property type="entry name" value="Methyltransferase_A"/>
</dbReference>
<dbReference type="KEGG" id="msil:METEAL_00440"/>
<dbReference type="SUPFAM" id="SSF102114">
    <property type="entry name" value="Radical SAM enzymes"/>
    <property type="match status" value="1"/>
</dbReference>
<dbReference type="GO" id="GO:0005737">
    <property type="term" value="C:cytoplasm"/>
    <property type="evidence" value="ECO:0007669"/>
    <property type="project" value="UniProtKB-SubCell"/>
</dbReference>
<evidence type="ECO:0000256" key="8">
    <source>
        <dbReference type="ARBA" id="ARBA00022691"/>
    </source>
</evidence>
<dbReference type="SMART" id="SM00729">
    <property type="entry name" value="Elp3"/>
    <property type="match status" value="1"/>
</dbReference>
<name>A0AA48GK30_9BACT</name>
<dbReference type="InterPro" id="IPR013785">
    <property type="entry name" value="Aldolase_TIM"/>
</dbReference>
<dbReference type="SFLD" id="SFLDS00029">
    <property type="entry name" value="Radical_SAM"/>
    <property type="match status" value="1"/>
</dbReference>
<keyword evidence="9" id="KW-0479">Metal-binding</keyword>
<dbReference type="CDD" id="cd01335">
    <property type="entry name" value="Radical_SAM"/>
    <property type="match status" value="1"/>
</dbReference>
<evidence type="ECO:0000259" key="13">
    <source>
        <dbReference type="PROSITE" id="PS51918"/>
    </source>
</evidence>
<dbReference type="Pfam" id="PF04055">
    <property type="entry name" value="Radical_SAM"/>
    <property type="match status" value="1"/>
</dbReference>
<gene>
    <name evidence="14" type="primary">rlmN_1</name>
    <name evidence="14" type="ORF">METEAL_00440</name>
</gene>
<evidence type="ECO:0000256" key="7">
    <source>
        <dbReference type="ARBA" id="ARBA00022679"/>
    </source>
</evidence>
<evidence type="ECO:0000256" key="6">
    <source>
        <dbReference type="ARBA" id="ARBA00022603"/>
    </source>
</evidence>
<dbReference type="InterPro" id="IPR004383">
    <property type="entry name" value="rRNA_lsu_MTrfase_RlmN/Cfr"/>
</dbReference>
<dbReference type="SFLD" id="SFLDG01062">
    <property type="entry name" value="methyltransferase_(Class_A)"/>
    <property type="match status" value="1"/>
</dbReference>
<keyword evidence="12" id="KW-1015">Disulfide bond</keyword>
<evidence type="ECO:0000313" key="15">
    <source>
        <dbReference type="Proteomes" id="UP001238179"/>
    </source>
</evidence>
<dbReference type="GO" id="GO:0008173">
    <property type="term" value="F:RNA methyltransferase activity"/>
    <property type="evidence" value="ECO:0007669"/>
    <property type="project" value="InterPro"/>
</dbReference>
<proteinExistence type="inferred from homology"/>
<evidence type="ECO:0000256" key="5">
    <source>
        <dbReference type="ARBA" id="ARBA00022490"/>
    </source>
</evidence>
<keyword evidence="10" id="KW-0408">Iron</keyword>
<evidence type="ECO:0000256" key="3">
    <source>
        <dbReference type="ARBA" id="ARBA00007544"/>
    </source>
</evidence>
<keyword evidence="5" id="KW-0963">Cytoplasm</keyword>
<protein>
    <submittedName>
        <fullName evidence="14">Dual-specificity RNA methyltransferase RlmN</fullName>
    </submittedName>
</protein>
<organism evidence="14 15">
    <name type="scientific">Mesoterricola silvestris</name>
    <dbReference type="NCBI Taxonomy" id="2927979"/>
    <lineage>
        <taxon>Bacteria</taxon>
        <taxon>Pseudomonadati</taxon>
        <taxon>Acidobacteriota</taxon>
        <taxon>Holophagae</taxon>
        <taxon>Holophagales</taxon>
        <taxon>Holophagaceae</taxon>
        <taxon>Mesoterricola</taxon>
    </lineage>
</organism>
<accession>A0AA48GK30</accession>
<keyword evidence="11" id="KW-0411">Iron-sulfur</keyword>
<comment type="subcellular location">
    <subcellularLocation>
        <location evidence="2">Cytoplasm</location>
    </subcellularLocation>
</comment>
<dbReference type="GO" id="GO:0030488">
    <property type="term" value="P:tRNA methylation"/>
    <property type="evidence" value="ECO:0007669"/>
    <property type="project" value="TreeGrafter"/>
</dbReference>
<dbReference type="RefSeq" id="WP_316413771.1">
    <property type="nucleotide sequence ID" value="NZ_AP027080.1"/>
</dbReference>
<dbReference type="PANTHER" id="PTHR30544:SF5">
    <property type="entry name" value="RADICAL SAM CORE DOMAIN-CONTAINING PROTEIN"/>
    <property type="match status" value="1"/>
</dbReference>